<protein>
    <submittedName>
        <fullName evidence="1">Uncharacterized protein</fullName>
    </submittedName>
</protein>
<comment type="caution">
    <text evidence="1">The sequence shown here is derived from an EMBL/GenBank/DDBJ whole genome shotgun (WGS) entry which is preliminary data.</text>
</comment>
<keyword evidence="2" id="KW-1185">Reference proteome</keyword>
<name>A0A8H3IVY2_9LECA</name>
<proteinExistence type="predicted"/>
<dbReference type="AlphaFoldDB" id="A0A8H3IVY2"/>
<dbReference type="OrthoDB" id="5355059at2759"/>
<reference evidence="1" key="1">
    <citation type="submission" date="2021-03" db="EMBL/GenBank/DDBJ databases">
        <authorList>
            <person name="Tagirdzhanova G."/>
        </authorList>
    </citation>
    <scope>NUCLEOTIDE SEQUENCE</scope>
</reference>
<gene>
    <name evidence="1" type="ORF">HETSPECPRED_009364</name>
</gene>
<organism evidence="1 2">
    <name type="scientific">Heterodermia speciosa</name>
    <dbReference type="NCBI Taxonomy" id="116794"/>
    <lineage>
        <taxon>Eukaryota</taxon>
        <taxon>Fungi</taxon>
        <taxon>Dikarya</taxon>
        <taxon>Ascomycota</taxon>
        <taxon>Pezizomycotina</taxon>
        <taxon>Lecanoromycetes</taxon>
        <taxon>OSLEUM clade</taxon>
        <taxon>Lecanoromycetidae</taxon>
        <taxon>Caliciales</taxon>
        <taxon>Physciaceae</taxon>
        <taxon>Heterodermia</taxon>
    </lineage>
</organism>
<sequence length="165" mass="18054">MACPIADAYKICAFVSENQPSTTGESRISLSNSLSIAFELNPLAIRVQAGIGTNIVVERELAPKPVPTSSQYFNIINLFSYDQPLALQANAVPGGAENAQDSFIQFYLNDQGNGRNGGCQLTWDPQENQGPPINMTQKLEFDGFKTATLRSYQPPGEFVVDIRHE</sequence>
<dbReference type="Proteomes" id="UP000664521">
    <property type="component" value="Unassembled WGS sequence"/>
</dbReference>
<accession>A0A8H3IVY2</accession>
<dbReference type="EMBL" id="CAJPDS010000077">
    <property type="protein sequence ID" value="CAF9934793.1"/>
    <property type="molecule type" value="Genomic_DNA"/>
</dbReference>
<evidence type="ECO:0000313" key="2">
    <source>
        <dbReference type="Proteomes" id="UP000664521"/>
    </source>
</evidence>
<evidence type="ECO:0000313" key="1">
    <source>
        <dbReference type="EMBL" id="CAF9934793.1"/>
    </source>
</evidence>